<evidence type="ECO:0000313" key="2">
    <source>
        <dbReference type="Proteomes" id="UP000824062"/>
    </source>
</evidence>
<dbReference type="InterPro" id="IPR015037">
    <property type="entry name" value="DUF1919"/>
</dbReference>
<comment type="caution">
    <text evidence="1">The sequence shown here is derived from an EMBL/GenBank/DDBJ whole genome shotgun (WGS) entry which is preliminary data.</text>
</comment>
<sequence length="207" mass="23135">MNARAVLARLRDIAARLRLAATGFSIVSQNCIGGCIYHDLGLPFSSPTINLVIPGEGFVRLVEDLPRYLAVEAVPAGWRTEDDKRFPLLRVDDVIVHAMHYASGEEAAAAWNRRRKRVNLGDVRVIACDWDLGERPEPLVARLLACGYPTVVFSTRPSDNPSVVSLTGDGWHTDERGILRPILTDRARDGRRNFERAFDYVGWLNRA</sequence>
<dbReference type="EMBL" id="DXBM01000026">
    <property type="protein sequence ID" value="HIZ45900.1"/>
    <property type="molecule type" value="Genomic_DNA"/>
</dbReference>
<dbReference type="InterPro" id="IPR037226">
    <property type="entry name" value="CAC2185-like_sf"/>
</dbReference>
<dbReference type="Pfam" id="PF08942">
    <property type="entry name" value="DUF1919"/>
    <property type="match status" value="1"/>
</dbReference>
<proteinExistence type="predicted"/>
<dbReference type="Proteomes" id="UP000824062">
    <property type="component" value="Unassembled WGS sequence"/>
</dbReference>
<evidence type="ECO:0000313" key="1">
    <source>
        <dbReference type="EMBL" id="HIZ45900.1"/>
    </source>
</evidence>
<dbReference type="AlphaFoldDB" id="A0A9D2EYJ4"/>
<gene>
    <name evidence="1" type="ORF">IAA19_02640</name>
</gene>
<reference evidence="1" key="1">
    <citation type="journal article" date="2021" name="PeerJ">
        <title>Extensive microbial diversity within the chicken gut microbiome revealed by metagenomics and culture.</title>
        <authorList>
            <person name="Gilroy R."/>
            <person name="Ravi A."/>
            <person name="Getino M."/>
            <person name="Pursley I."/>
            <person name="Horton D.L."/>
            <person name="Alikhan N.F."/>
            <person name="Baker D."/>
            <person name="Gharbi K."/>
            <person name="Hall N."/>
            <person name="Watson M."/>
            <person name="Adriaenssens E.M."/>
            <person name="Foster-Nyarko E."/>
            <person name="Jarju S."/>
            <person name="Secka A."/>
            <person name="Antonio M."/>
            <person name="Oren A."/>
            <person name="Chaudhuri R.R."/>
            <person name="La Ragione R."/>
            <person name="Hildebrand F."/>
            <person name="Pallen M.J."/>
        </authorList>
    </citation>
    <scope>NUCLEOTIDE SEQUENCE</scope>
    <source>
        <strain evidence="1">ChiHjej12B11-14209</strain>
    </source>
</reference>
<dbReference type="SUPFAM" id="SSF142795">
    <property type="entry name" value="CAC2185-like"/>
    <property type="match status" value="1"/>
</dbReference>
<organism evidence="1 2">
    <name type="scientific">Candidatus Olsenella pullistercoris</name>
    <dbReference type="NCBI Taxonomy" id="2838712"/>
    <lineage>
        <taxon>Bacteria</taxon>
        <taxon>Bacillati</taxon>
        <taxon>Actinomycetota</taxon>
        <taxon>Coriobacteriia</taxon>
        <taxon>Coriobacteriales</taxon>
        <taxon>Atopobiaceae</taxon>
        <taxon>Olsenella</taxon>
    </lineage>
</organism>
<name>A0A9D2EYJ4_9ACTN</name>
<reference evidence="1" key="2">
    <citation type="submission" date="2021-04" db="EMBL/GenBank/DDBJ databases">
        <authorList>
            <person name="Gilroy R."/>
        </authorList>
    </citation>
    <scope>NUCLEOTIDE SEQUENCE</scope>
    <source>
        <strain evidence="1">ChiHjej12B11-14209</strain>
    </source>
</reference>
<protein>
    <submittedName>
        <fullName evidence="1">DUF1919 domain-containing protein</fullName>
    </submittedName>
</protein>
<accession>A0A9D2EYJ4</accession>